<evidence type="ECO:0000256" key="22">
    <source>
        <dbReference type="PIRSR" id="PIRSR038895-1"/>
    </source>
</evidence>
<keyword evidence="11 23" id="KW-0479">Metal-binding</keyword>
<organism evidence="26 27">
    <name type="scientific">Chlamydomonas eustigma</name>
    <dbReference type="NCBI Taxonomy" id="1157962"/>
    <lineage>
        <taxon>Eukaryota</taxon>
        <taxon>Viridiplantae</taxon>
        <taxon>Chlorophyta</taxon>
        <taxon>core chlorophytes</taxon>
        <taxon>Chlorophyceae</taxon>
        <taxon>CS clade</taxon>
        <taxon>Chlamydomonadales</taxon>
        <taxon>Chlamydomonadaceae</taxon>
        <taxon>Chlamydomonas</taxon>
    </lineage>
</organism>
<keyword evidence="15 23" id="KW-0460">Magnesium</keyword>
<gene>
    <name evidence="26" type="ORF">CEUSTIGMA_g3652.t1</name>
</gene>
<comment type="catalytic activity">
    <reaction evidence="20 21">
        <text>(6S)-5,6,7,8-tetrahydrofolyl-(gamma-L-Glu)(n) + L-glutamate + ATP = (6S)-5,6,7,8-tetrahydrofolyl-(gamma-L-Glu)(n+1) + ADP + phosphate + H(+)</text>
        <dbReference type="Rhea" id="RHEA:10580"/>
        <dbReference type="Rhea" id="RHEA-COMP:14738"/>
        <dbReference type="Rhea" id="RHEA-COMP:14740"/>
        <dbReference type="ChEBI" id="CHEBI:15378"/>
        <dbReference type="ChEBI" id="CHEBI:29985"/>
        <dbReference type="ChEBI" id="CHEBI:30616"/>
        <dbReference type="ChEBI" id="CHEBI:43474"/>
        <dbReference type="ChEBI" id="CHEBI:141005"/>
        <dbReference type="ChEBI" id="CHEBI:456216"/>
        <dbReference type="EC" id="6.3.2.17"/>
    </reaction>
</comment>
<dbReference type="GO" id="GO:0005524">
    <property type="term" value="F:ATP binding"/>
    <property type="evidence" value="ECO:0007669"/>
    <property type="project" value="UniProtKB-KW"/>
</dbReference>
<comment type="caution">
    <text evidence="26">The sequence shown here is derived from an EMBL/GenBank/DDBJ whole genome shotgun (WGS) entry which is preliminary data.</text>
</comment>
<evidence type="ECO:0000313" key="27">
    <source>
        <dbReference type="Proteomes" id="UP000232323"/>
    </source>
</evidence>
<keyword evidence="9 21" id="KW-0554">One-carbon metabolism</keyword>
<proteinExistence type="inferred from homology"/>
<evidence type="ECO:0000256" key="16">
    <source>
        <dbReference type="ARBA" id="ARBA00023128"/>
    </source>
</evidence>
<dbReference type="GO" id="GO:0005743">
    <property type="term" value="C:mitochondrial inner membrane"/>
    <property type="evidence" value="ECO:0007669"/>
    <property type="project" value="UniProtKB-SubCell"/>
</dbReference>
<dbReference type="Gene3D" id="3.90.190.20">
    <property type="entry name" value="Mur ligase, C-terminal domain"/>
    <property type="match status" value="1"/>
</dbReference>
<evidence type="ECO:0000256" key="17">
    <source>
        <dbReference type="ARBA" id="ARBA00023136"/>
    </source>
</evidence>
<keyword evidence="16" id="KW-0496">Mitochondrion</keyword>
<reference evidence="26 27" key="1">
    <citation type="submission" date="2017-08" db="EMBL/GenBank/DDBJ databases">
        <title>Acidophilic green algal genome provides insights into adaptation to an acidic environment.</title>
        <authorList>
            <person name="Hirooka S."/>
            <person name="Hirose Y."/>
            <person name="Kanesaki Y."/>
            <person name="Higuchi S."/>
            <person name="Fujiwara T."/>
            <person name="Onuma R."/>
            <person name="Era A."/>
            <person name="Ohbayashi R."/>
            <person name="Uzuka A."/>
            <person name="Nozaki H."/>
            <person name="Yoshikawa H."/>
            <person name="Miyagishima S.Y."/>
        </authorList>
    </citation>
    <scope>NUCLEOTIDE SEQUENCE [LARGE SCALE GENOMIC DNA]</scope>
    <source>
        <strain evidence="26 27">NIES-2499</strain>
    </source>
</reference>
<dbReference type="InterPro" id="IPR036615">
    <property type="entry name" value="Mur_ligase_C_dom_sf"/>
</dbReference>
<evidence type="ECO:0000256" key="15">
    <source>
        <dbReference type="ARBA" id="ARBA00022842"/>
    </source>
</evidence>
<feature type="compositionally biased region" description="Polar residues" evidence="24">
    <location>
        <begin position="360"/>
        <end position="371"/>
    </location>
</feature>
<evidence type="ECO:0000256" key="4">
    <source>
        <dbReference type="ARBA" id="ARBA00005150"/>
    </source>
</evidence>
<accession>A0A250WZE3</accession>
<protein>
    <recommendedName>
        <fullName evidence="7 21">Folylpolyglutamate synthase</fullName>
        <ecNumber evidence="6 21">6.3.2.17</ecNumber>
    </recommendedName>
    <alternativeName>
        <fullName evidence="19 21">Folylpoly-gamma-glutamate synthetase</fullName>
    </alternativeName>
    <alternativeName>
        <fullName evidence="18 21">Tetrahydrofolylpolyglutamate synthase</fullName>
    </alternativeName>
</protein>
<evidence type="ECO:0000256" key="23">
    <source>
        <dbReference type="PIRSR" id="PIRSR038895-2"/>
    </source>
</evidence>
<dbReference type="GO" id="GO:0004326">
    <property type="term" value="F:tetrahydrofolylpolyglutamate synthase activity"/>
    <property type="evidence" value="ECO:0007669"/>
    <property type="project" value="UniProtKB-EC"/>
</dbReference>
<dbReference type="Gene3D" id="3.40.1190.10">
    <property type="entry name" value="Mur-like, catalytic domain"/>
    <property type="match status" value="1"/>
</dbReference>
<dbReference type="GO" id="GO:0005759">
    <property type="term" value="C:mitochondrial matrix"/>
    <property type="evidence" value="ECO:0007669"/>
    <property type="project" value="UniProtKB-SubCell"/>
</dbReference>
<dbReference type="EC" id="6.3.2.17" evidence="6 21"/>
<keyword evidence="8" id="KW-0963">Cytoplasm</keyword>
<evidence type="ECO:0000256" key="21">
    <source>
        <dbReference type="PIRNR" id="PIRNR038895"/>
    </source>
</evidence>
<dbReference type="STRING" id="1157962.A0A250WZE3"/>
<dbReference type="OrthoDB" id="5212574at2759"/>
<comment type="subcellular location">
    <subcellularLocation>
        <location evidence="3">Cytoplasm</location>
    </subcellularLocation>
    <subcellularLocation>
        <location evidence="1">Mitochondrion inner membrane</location>
    </subcellularLocation>
    <subcellularLocation>
        <location evidence="2">Mitochondrion matrix</location>
    </subcellularLocation>
</comment>
<evidence type="ECO:0000256" key="10">
    <source>
        <dbReference type="ARBA" id="ARBA00022598"/>
    </source>
</evidence>
<evidence type="ECO:0000256" key="8">
    <source>
        <dbReference type="ARBA" id="ARBA00022490"/>
    </source>
</evidence>
<dbReference type="EMBL" id="BEGY01000016">
    <property type="protein sequence ID" value="GAX76208.1"/>
    <property type="molecule type" value="Genomic_DNA"/>
</dbReference>
<dbReference type="InterPro" id="IPR001645">
    <property type="entry name" value="Folylpolyglutamate_synth"/>
</dbReference>
<evidence type="ECO:0000256" key="9">
    <source>
        <dbReference type="ARBA" id="ARBA00022563"/>
    </source>
</evidence>
<feature type="binding site" evidence="23">
    <location>
        <position position="158"/>
    </location>
    <ligand>
        <name>Mg(2+)</name>
        <dbReference type="ChEBI" id="CHEBI:18420"/>
        <label>1</label>
    </ligand>
</feature>
<comment type="similarity">
    <text evidence="5 21">Belongs to the folylpolyglutamate synthase family.</text>
</comment>
<keyword evidence="12 22" id="KW-0547">Nucleotide-binding</keyword>
<evidence type="ECO:0000256" key="14">
    <source>
        <dbReference type="ARBA" id="ARBA00022840"/>
    </source>
</evidence>
<dbReference type="NCBIfam" id="TIGR01499">
    <property type="entry name" value="folC"/>
    <property type="match status" value="1"/>
</dbReference>
<evidence type="ECO:0000256" key="13">
    <source>
        <dbReference type="ARBA" id="ARBA00022792"/>
    </source>
</evidence>
<keyword evidence="14 22" id="KW-0067">ATP-binding</keyword>
<evidence type="ECO:0000256" key="24">
    <source>
        <dbReference type="SAM" id="MobiDB-lite"/>
    </source>
</evidence>
<keyword evidence="17" id="KW-0472">Membrane</keyword>
<evidence type="ECO:0000256" key="5">
    <source>
        <dbReference type="ARBA" id="ARBA00008276"/>
    </source>
</evidence>
<dbReference type="UniPathway" id="UPA00850"/>
<dbReference type="InterPro" id="IPR013221">
    <property type="entry name" value="Mur_ligase_cen"/>
</dbReference>
<dbReference type="SUPFAM" id="SSF53244">
    <property type="entry name" value="MurD-like peptide ligases, peptide-binding domain"/>
    <property type="match status" value="1"/>
</dbReference>
<dbReference type="Proteomes" id="UP000232323">
    <property type="component" value="Unassembled WGS sequence"/>
</dbReference>
<comment type="function">
    <text evidence="21">Catalyzes conversion of folates to polyglutamate derivatives allowing concentration of folate compounds in the cell and the intracellular retention of these cofactors, which are important substrates for most of the folate-dependent enzymes that are involved in one-carbon transfer reactions involved in purine, pyrimidine and amino acid synthesis.</text>
</comment>
<dbReference type="PROSITE" id="PS01012">
    <property type="entry name" value="FOLYLPOLYGLU_SYNT_2"/>
    <property type="match status" value="1"/>
</dbReference>
<feature type="binding site" evidence="23">
    <location>
        <position position="185"/>
    </location>
    <ligand>
        <name>Mg(2+)</name>
        <dbReference type="ChEBI" id="CHEBI:18420"/>
        <label>1</label>
    </ligand>
</feature>
<keyword evidence="13" id="KW-0999">Mitochondrion inner membrane</keyword>
<evidence type="ECO:0000256" key="18">
    <source>
        <dbReference type="ARBA" id="ARBA00030592"/>
    </source>
</evidence>
<evidence type="ECO:0000256" key="19">
    <source>
        <dbReference type="ARBA" id="ARBA00030876"/>
    </source>
</evidence>
<dbReference type="PIRSF" id="PIRSF038895">
    <property type="entry name" value="FPGS"/>
    <property type="match status" value="1"/>
</dbReference>
<name>A0A250WZE3_9CHLO</name>
<evidence type="ECO:0000256" key="7">
    <source>
        <dbReference type="ARBA" id="ARBA00018660"/>
    </source>
</evidence>
<evidence type="ECO:0000256" key="2">
    <source>
        <dbReference type="ARBA" id="ARBA00004305"/>
    </source>
</evidence>
<dbReference type="FunFam" id="3.40.1190.10:FF:000008">
    <property type="entry name" value="Folylpolyglutamate synthase"/>
    <property type="match status" value="1"/>
</dbReference>
<keyword evidence="27" id="KW-1185">Reference proteome</keyword>
<evidence type="ECO:0000256" key="1">
    <source>
        <dbReference type="ARBA" id="ARBA00004273"/>
    </source>
</evidence>
<dbReference type="InterPro" id="IPR023600">
    <property type="entry name" value="Folylpolyglutamate_synth_euk"/>
</dbReference>
<evidence type="ECO:0000256" key="12">
    <source>
        <dbReference type="ARBA" id="ARBA00022741"/>
    </source>
</evidence>
<dbReference type="AlphaFoldDB" id="A0A250WZE3"/>
<evidence type="ECO:0000259" key="25">
    <source>
        <dbReference type="Pfam" id="PF08245"/>
    </source>
</evidence>
<comment type="cofactor">
    <cofactor evidence="21">
        <name>a monovalent cation</name>
        <dbReference type="ChEBI" id="CHEBI:60242"/>
    </cofactor>
    <text evidence="21">A monovalent cation.</text>
</comment>
<dbReference type="SUPFAM" id="SSF53623">
    <property type="entry name" value="MurD-like peptide ligases, catalytic domain"/>
    <property type="match status" value="1"/>
</dbReference>
<evidence type="ECO:0000256" key="6">
    <source>
        <dbReference type="ARBA" id="ARBA00013025"/>
    </source>
</evidence>
<dbReference type="InterPro" id="IPR018109">
    <property type="entry name" value="Folylpolyglutamate_synth_CS"/>
</dbReference>
<sequence>MTENGCTKNWETVLGKLSALILFKSRADANNWRDAFENMAIYLQRLEMEEDIKRLSIIHVAGTKGKGSTCAMAESMLRHSGYQTGLYTSPHLIDVRERVRINGLMVEKEVFEEHFWWCYDRFKATATEEVGVPGYFRFMTLLALKIFLSQGVDVVILEVGIGGRLDATNVVTPVVCGITSLGMDHMETLGDTLPKIAREKGGILKAGIPGFTVHQPDDAMEALQDCAASAGTSLEKVEAIDSLRMADGSSVNSNMSLGGDHMLVNAGLAVKLASQWELLSVAGQANQGSSHRLKALRAGHLPSEYALGLQHMDWPGRSQVVQDPMFIIKEEEVKGGWFIQEAGGHSEESWQTEARGGQPVESSGRGSRPSQLSFFIDGAHTPESMEVCAEWFANKQRESEAGMGEEVHRILLFNCMKERDPAVLLPALSKVLAAKGLPFHHALFVPPDSQYSFLSSLSKSTDQDSNANPIKPLLDLSWQAHMQNVWQRQCLESMMSRSSVKAEVVPPLPMPMLILPEGETRLQNPREGAVFPSLTPALEWLRQYTRNSSKANVHVLVTGSLYLVGDVLKFLGKLPK</sequence>
<dbReference type="GO" id="GO:0005829">
    <property type="term" value="C:cytosol"/>
    <property type="evidence" value="ECO:0007669"/>
    <property type="project" value="TreeGrafter"/>
</dbReference>
<feature type="region of interest" description="Disordered" evidence="24">
    <location>
        <begin position="345"/>
        <end position="371"/>
    </location>
</feature>
<feature type="binding site" evidence="23">
    <location>
        <position position="89"/>
    </location>
    <ligand>
        <name>Mg(2+)</name>
        <dbReference type="ChEBI" id="CHEBI:18420"/>
        <label>1</label>
    </ligand>
</feature>
<feature type="domain" description="Mur ligase central" evidence="25">
    <location>
        <begin position="60"/>
        <end position="224"/>
    </location>
</feature>
<dbReference type="FunFam" id="3.90.190.20:FF:000011">
    <property type="entry name" value="Folylpolyglutamate synthase"/>
    <property type="match status" value="1"/>
</dbReference>
<dbReference type="Pfam" id="PF08245">
    <property type="entry name" value="Mur_ligase_M"/>
    <property type="match status" value="1"/>
</dbReference>
<keyword evidence="10 21" id="KW-0436">Ligase</keyword>
<evidence type="ECO:0000313" key="26">
    <source>
        <dbReference type="EMBL" id="GAX76208.1"/>
    </source>
</evidence>
<evidence type="ECO:0000256" key="3">
    <source>
        <dbReference type="ARBA" id="ARBA00004496"/>
    </source>
</evidence>
<comment type="pathway">
    <text evidence="4 21">Cofactor biosynthesis; tetrahydrofolylpolyglutamate biosynthesis.</text>
</comment>
<evidence type="ECO:0000256" key="11">
    <source>
        <dbReference type="ARBA" id="ARBA00022723"/>
    </source>
</evidence>
<dbReference type="PANTHER" id="PTHR11136">
    <property type="entry name" value="FOLYLPOLYGLUTAMATE SYNTHASE-RELATED"/>
    <property type="match status" value="1"/>
</dbReference>
<dbReference type="GO" id="GO:0046872">
    <property type="term" value="F:metal ion binding"/>
    <property type="evidence" value="ECO:0007669"/>
    <property type="project" value="UniProtKB-KW"/>
</dbReference>
<dbReference type="PANTHER" id="PTHR11136:SF5">
    <property type="entry name" value="FOLYLPOLYGLUTAMATE SYNTHASE, MITOCHONDRIAL"/>
    <property type="match status" value="1"/>
</dbReference>
<dbReference type="InterPro" id="IPR036565">
    <property type="entry name" value="Mur-like_cat_sf"/>
</dbReference>
<feature type="binding site" evidence="22">
    <location>
        <position position="317"/>
    </location>
    <ligand>
        <name>ATP</name>
        <dbReference type="ChEBI" id="CHEBI:30616"/>
    </ligand>
</feature>
<evidence type="ECO:0000256" key="20">
    <source>
        <dbReference type="ARBA" id="ARBA00047493"/>
    </source>
</evidence>
<dbReference type="GO" id="GO:0006730">
    <property type="term" value="P:one-carbon metabolic process"/>
    <property type="evidence" value="ECO:0007669"/>
    <property type="project" value="UniProtKB-KW"/>
</dbReference>
<feature type="binding site" evidence="22">
    <location>
        <position position="377"/>
    </location>
    <ligand>
        <name>ATP</name>
        <dbReference type="ChEBI" id="CHEBI:30616"/>
    </ligand>
</feature>